<reference evidence="9" key="1">
    <citation type="journal article" date="2010" name="Nat. Biotechnol.">
        <title>Draft genome sequence of the oilseed species Ricinus communis.</title>
        <authorList>
            <person name="Chan A.P."/>
            <person name="Crabtree J."/>
            <person name="Zhao Q."/>
            <person name="Lorenzi H."/>
            <person name="Orvis J."/>
            <person name="Puiu D."/>
            <person name="Melake-Berhan A."/>
            <person name="Jones K.M."/>
            <person name="Redman J."/>
            <person name="Chen G."/>
            <person name="Cahoon E.B."/>
            <person name="Gedil M."/>
            <person name="Stanke M."/>
            <person name="Haas B.J."/>
            <person name="Wortman J.R."/>
            <person name="Fraser-Liggett C.M."/>
            <person name="Ravel J."/>
            <person name="Rabinowicz P.D."/>
        </authorList>
    </citation>
    <scope>NUCLEOTIDE SEQUENCE [LARGE SCALE GENOMIC DNA]</scope>
    <source>
        <strain evidence="9">cv. Hale</strain>
    </source>
</reference>
<evidence type="ECO:0000313" key="8">
    <source>
        <dbReference type="EMBL" id="EEF38947.1"/>
    </source>
</evidence>
<dbReference type="PANTHER" id="PTHR21529">
    <property type="entry name" value="MAMMARY TURMOR VIRUS RECEPTOR HOMOLOG 1, 2 MTVR1, 2"/>
    <property type="match status" value="1"/>
</dbReference>
<proteinExistence type="predicted"/>
<dbReference type="InterPro" id="IPR027417">
    <property type="entry name" value="P-loop_NTPase"/>
</dbReference>
<evidence type="ECO:0000256" key="4">
    <source>
        <dbReference type="ARBA" id="ARBA00022840"/>
    </source>
</evidence>
<dbReference type="SUPFAM" id="SSF52540">
    <property type="entry name" value="P-loop containing nucleoside triphosphate hydrolases"/>
    <property type="match status" value="1"/>
</dbReference>
<evidence type="ECO:0000256" key="1">
    <source>
        <dbReference type="ARBA" id="ARBA00022741"/>
    </source>
</evidence>
<accession>B9SBW9</accession>
<dbReference type="PANTHER" id="PTHR21529:SF4">
    <property type="entry name" value="TPR AND ANKYRIN REPEAT-CONTAINING PROTEIN 1"/>
    <property type="match status" value="1"/>
</dbReference>
<dbReference type="GO" id="GO:0005524">
    <property type="term" value="F:ATP binding"/>
    <property type="evidence" value="ECO:0007669"/>
    <property type="project" value="UniProtKB-UniRule"/>
</dbReference>
<name>B9SBW9_RICCO</name>
<keyword evidence="4 5" id="KW-0067">ATP-binding</keyword>
<dbReference type="GO" id="GO:0004386">
    <property type="term" value="F:helicase activity"/>
    <property type="evidence" value="ECO:0007669"/>
    <property type="project" value="UniProtKB-UniRule"/>
</dbReference>
<evidence type="ECO:0000256" key="5">
    <source>
        <dbReference type="PROSITE-ProRule" id="PRU00560"/>
    </source>
</evidence>
<dbReference type="Proteomes" id="UP000008311">
    <property type="component" value="Unassembled WGS sequence"/>
</dbReference>
<dbReference type="STRING" id="3988.B9SBW9"/>
<feature type="compositionally biased region" description="Polar residues" evidence="6">
    <location>
        <begin position="13"/>
        <end position="22"/>
    </location>
</feature>
<evidence type="ECO:0000256" key="6">
    <source>
        <dbReference type="SAM" id="MobiDB-lite"/>
    </source>
</evidence>
<feature type="compositionally biased region" description="Polar residues" evidence="6">
    <location>
        <begin position="1317"/>
        <end position="1335"/>
    </location>
</feature>
<evidence type="ECO:0000256" key="2">
    <source>
        <dbReference type="ARBA" id="ARBA00022801"/>
    </source>
</evidence>
<evidence type="ECO:0000313" key="9">
    <source>
        <dbReference type="Proteomes" id="UP000008311"/>
    </source>
</evidence>
<dbReference type="InterPro" id="IPR013986">
    <property type="entry name" value="DExx_box_DNA_helicase_dom_sf"/>
</dbReference>
<dbReference type="EMBL" id="EQ973917">
    <property type="protein sequence ID" value="EEF38947.1"/>
    <property type="molecule type" value="Genomic_DNA"/>
</dbReference>
<dbReference type="Gene3D" id="3.40.50.300">
    <property type="entry name" value="P-loop containing nucleotide triphosphate hydrolases"/>
    <property type="match status" value="2"/>
</dbReference>
<evidence type="ECO:0000259" key="7">
    <source>
        <dbReference type="PROSITE" id="PS51198"/>
    </source>
</evidence>
<protein>
    <recommendedName>
        <fullName evidence="7">UvrD-like helicase ATP-binding domain-containing protein</fullName>
    </recommendedName>
</protein>
<dbReference type="InterPro" id="IPR039904">
    <property type="entry name" value="TRANK1"/>
</dbReference>
<feature type="compositionally biased region" description="Basic and acidic residues" evidence="6">
    <location>
        <begin position="1300"/>
        <end position="1316"/>
    </location>
</feature>
<feature type="region of interest" description="Disordered" evidence="6">
    <location>
        <begin position="1"/>
        <end position="22"/>
    </location>
</feature>
<dbReference type="Gene3D" id="1.10.10.160">
    <property type="match status" value="1"/>
</dbReference>
<keyword evidence="9" id="KW-1185">Reference proteome</keyword>
<sequence length="1335" mass="154916">MSWVADVSRYKSRSGNNPSTCHSGEQDFVDSLVLMKFYSMSTSIIRHLLSGCDGNEMDIPFELTDEQMEIIRFNRSSFILARSGTGKTADLIMKLLRKEQLHHLSLEGFHEVECNSSMSVSLRKETDGCILRQIFVTSNARLCLFVKQSTCGWNSSAESSDHEEEDFDEILEFSDIPDSFSDLPQSSYPLVISFNKFLMMLNGTVGRSFFEKFPELRGLCEGKRKASKSMVLKTFIITRVVSYEKFCSSYWHYFSPLHTKKFDPSSVFAEIISHIKGGSRIGVNDDILSREDYITYSLRRLSALSQQDRGRIYDIFLEYERTKKRNGEFDMFDLVIDLHHWLRDETYEGEKMDYVYIDEVQDLTMRQISLFKYICKNFEEGFVVSGDTAQTIVRGVDFRFEDIRALFYTEFLCERKQKGKIADIFHLSQNFRTHAGVLKLANSVVELLYHFFPSSIDQLIPQTNHVKGEQPVWIQTKENALGSLFRSSGSNYLEFGAEQAILVRDEIDKNKIFNLVGEKAIVLTVMECKGLEFQDVLLYNFFSSSPLNYQWDVIYGYMKEQGLLVPPHPKSFPTFDEGKHTALCFELKQLYVAITRTRQRLWIFENVSSPVFNYWLKLQLVHVRELDDKFLEEIQVTSSQEEWKARGIKFFHQMNYDQARFCFERAGESYWEKWAVAAGHRCTADNLRVSDPIIARVHLTQGAHMFESIGKNESAVQCFFELKEYEKAGIIYLEKFGESRMEEAGECFHLAGCYKKAAEIYAKCNLFSKCSTVCDDGKLFETGYKYFQLWKENNCIIEQEIASKEVQRFFEKGALHFNKLKDSKTMMKFVKALQYKNLMRTFLKNADCLDELLLLEKEWRKFSEAANIANMKGDVLLEADLLQMAQLFEKASTVILFYVFYNSLWVQKSKGWSLNNFAKKEELLEKAKTFAKNASSDFHGFICMEANILSHEQLLECFLEEWKSERYDVMCSKILDVYLPLSRSKHMFEGDLIKCAQSNKSWEQTSVENLLYYWDFWNEEIEKMLWFVQAWVKGINLRNIKRNGNLIWIDADQFVRAATTYWSSERLTVGVKVSKSLTESKFMNDSGTEFSIPDAIFLNLNVEQHRGSILRALRLKNHLVSSNWTHHRYARTESFGRGQYQGLLSTSSFVSIIEQTKFQNEDRVREANLSNRQFWLMLESLDFEGIYEAKFQVDIPLFKEVVLQYILVANAAMRKCCQSNFVEDCEVPSDELNNALDELQQLYSALSSSELVFEDVKEIQNIVKKLGPRRERMEPLVEKLLMCDKEAQEKMEPCTSTEAESNKDGADSSAEKRSSEVEASNTTVSKTTETMEFPS</sequence>
<dbReference type="InterPro" id="IPR014016">
    <property type="entry name" value="UvrD-like_ATP-bd"/>
</dbReference>
<feature type="domain" description="UvrD-like helicase ATP-binding" evidence="7">
    <location>
        <begin position="60"/>
        <end position="434"/>
    </location>
</feature>
<dbReference type="InParanoid" id="B9SBW9"/>
<feature type="region of interest" description="Disordered" evidence="6">
    <location>
        <begin position="1288"/>
        <end position="1335"/>
    </location>
</feature>
<keyword evidence="3 5" id="KW-0347">Helicase</keyword>
<organism evidence="8 9">
    <name type="scientific">Ricinus communis</name>
    <name type="common">Castor bean</name>
    <dbReference type="NCBI Taxonomy" id="3988"/>
    <lineage>
        <taxon>Eukaryota</taxon>
        <taxon>Viridiplantae</taxon>
        <taxon>Streptophyta</taxon>
        <taxon>Embryophyta</taxon>
        <taxon>Tracheophyta</taxon>
        <taxon>Spermatophyta</taxon>
        <taxon>Magnoliopsida</taxon>
        <taxon>eudicotyledons</taxon>
        <taxon>Gunneridae</taxon>
        <taxon>Pentapetalae</taxon>
        <taxon>rosids</taxon>
        <taxon>fabids</taxon>
        <taxon>Malpighiales</taxon>
        <taxon>Euphorbiaceae</taxon>
        <taxon>Acalyphoideae</taxon>
        <taxon>Acalypheae</taxon>
        <taxon>Ricinus</taxon>
    </lineage>
</organism>
<keyword evidence="2 5" id="KW-0378">Hydrolase</keyword>
<dbReference type="Pfam" id="PF00580">
    <property type="entry name" value="UvrD-helicase"/>
    <property type="match status" value="1"/>
</dbReference>
<dbReference type="GO" id="GO:0016787">
    <property type="term" value="F:hydrolase activity"/>
    <property type="evidence" value="ECO:0007669"/>
    <property type="project" value="UniProtKB-UniRule"/>
</dbReference>
<feature type="binding site" evidence="5">
    <location>
        <begin position="81"/>
        <end position="88"/>
    </location>
    <ligand>
        <name>ATP</name>
        <dbReference type="ChEBI" id="CHEBI:30616"/>
    </ligand>
</feature>
<dbReference type="eggNOG" id="KOG1801">
    <property type="taxonomic scope" value="Eukaryota"/>
</dbReference>
<evidence type="ECO:0000256" key="3">
    <source>
        <dbReference type="ARBA" id="ARBA00022806"/>
    </source>
</evidence>
<dbReference type="PROSITE" id="PS51198">
    <property type="entry name" value="UVRD_HELICASE_ATP_BIND"/>
    <property type="match status" value="1"/>
</dbReference>
<gene>
    <name evidence="8" type="ORF">RCOM_1045390</name>
</gene>
<keyword evidence="1 5" id="KW-0547">Nucleotide-binding</keyword>